<keyword evidence="3" id="KW-1185">Reference proteome</keyword>
<dbReference type="STRING" id="762211.BSTEL_1469"/>
<dbReference type="OrthoDB" id="648213at2"/>
<dbReference type="Pfam" id="PF08808">
    <property type="entry name" value="RES"/>
    <property type="match status" value="1"/>
</dbReference>
<dbReference type="EMBL" id="JGZP01000002">
    <property type="protein sequence ID" value="KFJ01339.1"/>
    <property type="molecule type" value="Genomic_DNA"/>
</dbReference>
<dbReference type="AlphaFoldDB" id="A0A087E0N8"/>
<feature type="domain" description="RES" evidence="1">
    <location>
        <begin position="186"/>
        <end position="344"/>
    </location>
</feature>
<protein>
    <submittedName>
        <fullName evidence="2">RES domain-containing protein</fullName>
    </submittedName>
</protein>
<proteinExistence type="predicted"/>
<name>A0A087E0N8_9BIFI</name>
<dbReference type="SMART" id="SM00953">
    <property type="entry name" value="RES"/>
    <property type="match status" value="1"/>
</dbReference>
<evidence type="ECO:0000259" key="1">
    <source>
        <dbReference type="SMART" id="SM00953"/>
    </source>
</evidence>
<dbReference type="InterPro" id="IPR014914">
    <property type="entry name" value="RES_dom"/>
</dbReference>
<organism evidence="2 3">
    <name type="scientific">Bifidobacterium stellenboschense</name>
    <dbReference type="NCBI Taxonomy" id="762211"/>
    <lineage>
        <taxon>Bacteria</taxon>
        <taxon>Bacillati</taxon>
        <taxon>Actinomycetota</taxon>
        <taxon>Actinomycetes</taxon>
        <taxon>Bifidobacteriales</taxon>
        <taxon>Bifidobacteriaceae</taxon>
        <taxon>Bifidobacterium</taxon>
    </lineage>
</organism>
<comment type="caution">
    <text evidence="2">The sequence shown here is derived from an EMBL/GenBank/DDBJ whole genome shotgun (WGS) entry which is preliminary data.</text>
</comment>
<evidence type="ECO:0000313" key="2">
    <source>
        <dbReference type="EMBL" id="KFJ01339.1"/>
    </source>
</evidence>
<gene>
    <name evidence="2" type="ORF">BSTEL_1469</name>
</gene>
<evidence type="ECO:0000313" key="3">
    <source>
        <dbReference type="Proteomes" id="UP000029004"/>
    </source>
</evidence>
<accession>A0A087E0N8</accession>
<sequence length="357" mass="40250">MTNCCVNCFQDHVLRDLVESFDVRGNCDFCDGRGVCVYDFRKHADLQNMLLSIIGLYDTASSETESQAHSLAYELTSRWHLLKLSESRARHLLNSMYQETTGGIFDGYKMEKFLGGLVQLKRMRKDGKEHDWEKFADHLKYHNRFFVSFIDLEALEELITYTRATCKPGTILTRARIAKDAKGFAPGEDMGAPPRGLAGNGRINPAGISELYTTLGNDAEADDTALHEIRAGMHDYVTFGKFVLNRAITIADLSRLEEISPFDIDEEDLPLLAANLEILNGMSREISKPMRRGDDSLEYVPSQYIAEFIKSLQYDGVKYASTLRNGGMNLCLFDPTAYVCCKTYTKRVSEVAYSTVN</sequence>
<dbReference type="RefSeq" id="WP_034525900.1">
    <property type="nucleotide sequence ID" value="NZ_JGZP01000002.1"/>
</dbReference>
<dbReference type="Proteomes" id="UP000029004">
    <property type="component" value="Unassembled WGS sequence"/>
</dbReference>
<dbReference type="eggNOG" id="ENOG502Z9NV">
    <property type="taxonomic scope" value="Bacteria"/>
</dbReference>
<reference evidence="2 3" key="1">
    <citation type="submission" date="2014-03" db="EMBL/GenBank/DDBJ databases">
        <title>Genomics of Bifidobacteria.</title>
        <authorList>
            <person name="Ventura M."/>
            <person name="Milani C."/>
            <person name="Lugli G.A."/>
        </authorList>
    </citation>
    <scope>NUCLEOTIDE SEQUENCE [LARGE SCALE GENOMIC DNA]</scope>
    <source>
        <strain evidence="2 3">DSM 23968</strain>
    </source>
</reference>